<dbReference type="AlphaFoldDB" id="A0A8R7QNX1"/>
<name>A0A8R7QNX1_TRIUA</name>
<dbReference type="Proteomes" id="UP000015106">
    <property type="component" value="Chromosome 6"/>
</dbReference>
<dbReference type="Gramene" id="TuG1812G0600002144.01.T02">
    <property type="protein sequence ID" value="TuG1812G0600002144.01.T02"/>
    <property type="gene ID" value="TuG1812G0600002144.01"/>
</dbReference>
<protein>
    <submittedName>
        <fullName evidence="2">Uncharacterized protein</fullName>
    </submittedName>
</protein>
<evidence type="ECO:0000313" key="3">
    <source>
        <dbReference type="Proteomes" id="UP000015106"/>
    </source>
</evidence>
<reference evidence="2" key="2">
    <citation type="submission" date="2018-03" db="EMBL/GenBank/DDBJ databases">
        <title>The Triticum urartu genome reveals the dynamic nature of wheat genome evolution.</title>
        <authorList>
            <person name="Ling H."/>
            <person name="Ma B."/>
            <person name="Shi X."/>
            <person name="Liu H."/>
            <person name="Dong L."/>
            <person name="Sun H."/>
            <person name="Cao Y."/>
            <person name="Gao Q."/>
            <person name="Zheng S."/>
            <person name="Li Y."/>
            <person name="Yu Y."/>
            <person name="Du H."/>
            <person name="Qi M."/>
            <person name="Li Y."/>
            <person name="Yu H."/>
            <person name="Cui Y."/>
            <person name="Wang N."/>
            <person name="Chen C."/>
            <person name="Wu H."/>
            <person name="Zhao Y."/>
            <person name="Zhang J."/>
            <person name="Li Y."/>
            <person name="Zhou W."/>
            <person name="Zhang B."/>
            <person name="Hu W."/>
            <person name="Eijk M."/>
            <person name="Tang J."/>
            <person name="Witsenboer H."/>
            <person name="Zhao S."/>
            <person name="Li Z."/>
            <person name="Zhang A."/>
            <person name="Wang D."/>
            <person name="Liang C."/>
        </authorList>
    </citation>
    <scope>NUCLEOTIDE SEQUENCE [LARGE SCALE GENOMIC DNA]</scope>
    <source>
        <strain evidence="2">cv. G1812</strain>
    </source>
</reference>
<feature type="region of interest" description="Disordered" evidence="1">
    <location>
        <begin position="1"/>
        <end position="39"/>
    </location>
</feature>
<organism evidence="2 3">
    <name type="scientific">Triticum urartu</name>
    <name type="common">Red wild einkorn</name>
    <name type="synonym">Crithodium urartu</name>
    <dbReference type="NCBI Taxonomy" id="4572"/>
    <lineage>
        <taxon>Eukaryota</taxon>
        <taxon>Viridiplantae</taxon>
        <taxon>Streptophyta</taxon>
        <taxon>Embryophyta</taxon>
        <taxon>Tracheophyta</taxon>
        <taxon>Spermatophyta</taxon>
        <taxon>Magnoliopsida</taxon>
        <taxon>Liliopsida</taxon>
        <taxon>Poales</taxon>
        <taxon>Poaceae</taxon>
        <taxon>BOP clade</taxon>
        <taxon>Pooideae</taxon>
        <taxon>Triticodae</taxon>
        <taxon>Triticeae</taxon>
        <taxon>Triticinae</taxon>
        <taxon>Triticum</taxon>
    </lineage>
</organism>
<feature type="compositionally biased region" description="Basic and acidic residues" evidence="1">
    <location>
        <begin position="1"/>
        <end position="13"/>
    </location>
</feature>
<sequence length="70" mass="8394">MARVKQSSDHDRNTMVNSSKDFRFNKPRKRSPKKSPSKCLYPRRHEFVLPNLIKKSNDLRMNLFRSLSSW</sequence>
<evidence type="ECO:0000256" key="1">
    <source>
        <dbReference type="SAM" id="MobiDB-lite"/>
    </source>
</evidence>
<reference evidence="3" key="1">
    <citation type="journal article" date="2013" name="Nature">
        <title>Draft genome of the wheat A-genome progenitor Triticum urartu.</title>
        <authorList>
            <person name="Ling H.Q."/>
            <person name="Zhao S."/>
            <person name="Liu D."/>
            <person name="Wang J."/>
            <person name="Sun H."/>
            <person name="Zhang C."/>
            <person name="Fan H."/>
            <person name="Li D."/>
            <person name="Dong L."/>
            <person name="Tao Y."/>
            <person name="Gao C."/>
            <person name="Wu H."/>
            <person name="Li Y."/>
            <person name="Cui Y."/>
            <person name="Guo X."/>
            <person name="Zheng S."/>
            <person name="Wang B."/>
            <person name="Yu K."/>
            <person name="Liang Q."/>
            <person name="Yang W."/>
            <person name="Lou X."/>
            <person name="Chen J."/>
            <person name="Feng M."/>
            <person name="Jian J."/>
            <person name="Zhang X."/>
            <person name="Luo G."/>
            <person name="Jiang Y."/>
            <person name="Liu J."/>
            <person name="Wang Z."/>
            <person name="Sha Y."/>
            <person name="Zhang B."/>
            <person name="Wu H."/>
            <person name="Tang D."/>
            <person name="Shen Q."/>
            <person name="Xue P."/>
            <person name="Zou S."/>
            <person name="Wang X."/>
            <person name="Liu X."/>
            <person name="Wang F."/>
            <person name="Yang Y."/>
            <person name="An X."/>
            <person name="Dong Z."/>
            <person name="Zhang K."/>
            <person name="Zhang X."/>
            <person name="Luo M.C."/>
            <person name="Dvorak J."/>
            <person name="Tong Y."/>
            <person name="Wang J."/>
            <person name="Yang H."/>
            <person name="Li Z."/>
            <person name="Wang D."/>
            <person name="Zhang A."/>
            <person name="Wang J."/>
        </authorList>
    </citation>
    <scope>NUCLEOTIDE SEQUENCE</scope>
    <source>
        <strain evidence="3">cv. G1812</strain>
    </source>
</reference>
<reference evidence="2" key="3">
    <citation type="submission" date="2022-06" db="UniProtKB">
        <authorList>
            <consortium name="EnsemblPlants"/>
        </authorList>
    </citation>
    <scope>IDENTIFICATION</scope>
</reference>
<proteinExistence type="predicted"/>
<feature type="compositionally biased region" description="Basic residues" evidence="1">
    <location>
        <begin position="25"/>
        <end position="36"/>
    </location>
</feature>
<keyword evidence="3" id="KW-1185">Reference proteome</keyword>
<evidence type="ECO:0000313" key="2">
    <source>
        <dbReference type="EnsemblPlants" id="TuG1812G0600002144.01.T02"/>
    </source>
</evidence>
<accession>A0A8R7QNX1</accession>
<dbReference type="EnsemblPlants" id="TuG1812G0600002144.01.T02">
    <property type="protein sequence ID" value="TuG1812G0600002144.01.T02"/>
    <property type="gene ID" value="TuG1812G0600002144.01"/>
</dbReference>